<gene>
    <name evidence="10" type="primary">cobD</name>
    <name evidence="10" type="ORF">MAGCAS_128</name>
</gene>
<dbReference type="Pfam" id="PF03186">
    <property type="entry name" value="CobD_Cbib"/>
    <property type="match status" value="1"/>
</dbReference>
<keyword evidence="5" id="KW-0169">Cobalamin biosynthesis</keyword>
<feature type="transmembrane region" description="Helical" evidence="9">
    <location>
        <begin position="75"/>
        <end position="96"/>
    </location>
</feature>
<evidence type="ECO:0000256" key="5">
    <source>
        <dbReference type="ARBA" id="ARBA00022573"/>
    </source>
</evidence>
<evidence type="ECO:0000256" key="7">
    <source>
        <dbReference type="ARBA" id="ARBA00022989"/>
    </source>
</evidence>
<keyword evidence="4" id="KW-1003">Cell membrane</keyword>
<keyword evidence="7 9" id="KW-1133">Transmembrane helix</keyword>
<dbReference type="Proteomes" id="UP000229707">
    <property type="component" value="Unassembled WGS sequence"/>
</dbReference>
<feature type="transmembrane region" description="Helical" evidence="9">
    <location>
        <begin position="289"/>
        <end position="308"/>
    </location>
</feature>
<evidence type="ECO:0000256" key="3">
    <source>
        <dbReference type="ARBA" id="ARBA00006263"/>
    </source>
</evidence>
<name>A0ABX4MF13_9HYPH</name>
<comment type="similarity">
    <text evidence="3">Belongs to the CobD/CbiB family.</text>
</comment>
<keyword evidence="8 9" id="KW-0472">Membrane</keyword>
<comment type="caution">
    <text evidence="10">The sequence shown here is derived from an EMBL/GenBank/DDBJ whole genome shotgun (WGS) entry which is preliminary data.</text>
</comment>
<dbReference type="PANTHER" id="PTHR34308:SF1">
    <property type="entry name" value="COBALAMIN BIOSYNTHESIS PROTEIN CBIB"/>
    <property type="match status" value="1"/>
</dbReference>
<feature type="transmembrane region" description="Helical" evidence="9">
    <location>
        <begin position="52"/>
        <end position="69"/>
    </location>
</feature>
<comment type="subcellular location">
    <subcellularLocation>
        <location evidence="1">Cell membrane</location>
        <topology evidence="1">Multi-pass membrane protein</topology>
    </subcellularLocation>
</comment>
<sequence length="319" mass="36756">MSYSTVNIIPLSTMSDQQNMVKTIQQLVKTPIIRMSQIIYWLLKSKSIPTKWCGNPILLIIHIIGWYLGFSLHKWFNYTQFGWILELITATTLLAYKNMFTHVTNTLNQLYSTDLELCRYKLSPVANKPVKHLDEHGICNSLLLSLTENFNNSILLPLFYYLFTGLPGLILYKTSDLTDSMLGCTKPSNNLLSSNTWKADNIMASCPCFTLIFISNLIRSIGNNNLNVFDLLNLQKWSVHLLVLKLISRFNIKAKTHNILNKLHLTPKHPKNNGHLPNAIDVVRLKTQLSIFTTILMVTIIIMKGLYLKYLDQKWYKFN</sequence>
<evidence type="ECO:0000256" key="4">
    <source>
        <dbReference type="ARBA" id="ARBA00022475"/>
    </source>
</evidence>
<dbReference type="InterPro" id="IPR004485">
    <property type="entry name" value="Cobalamin_biosynth_CobD/CbiB"/>
</dbReference>
<accession>A0ABX4MF13</accession>
<dbReference type="EMBL" id="NXGL01000018">
    <property type="protein sequence ID" value="PIM95023.1"/>
    <property type="molecule type" value="Genomic_DNA"/>
</dbReference>
<reference evidence="10" key="1">
    <citation type="submission" date="2017-09" db="EMBL/GenBank/DDBJ databases">
        <authorList>
            <person name="Campbell M.A."/>
            <person name="Lukasik P."/>
            <person name="Simon C."/>
            <person name="McCutcheon J.P."/>
        </authorList>
    </citation>
    <scope>NUCLEOTIDE SEQUENCE [LARGE SCALE GENOMIC DNA]</scope>
    <source>
        <strain evidence="10">MAGCAS</strain>
    </source>
</reference>
<evidence type="ECO:0000256" key="2">
    <source>
        <dbReference type="ARBA" id="ARBA00004953"/>
    </source>
</evidence>
<evidence type="ECO:0000256" key="6">
    <source>
        <dbReference type="ARBA" id="ARBA00022692"/>
    </source>
</evidence>
<protein>
    <submittedName>
        <fullName evidence="10">Cobalamin biosynthesis protein</fullName>
    </submittedName>
</protein>
<evidence type="ECO:0000313" key="11">
    <source>
        <dbReference type="Proteomes" id="UP000229707"/>
    </source>
</evidence>
<proteinExistence type="inferred from homology"/>
<evidence type="ECO:0000256" key="1">
    <source>
        <dbReference type="ARBA" id="ARBA00004651"/>
    </source>
</evidence>
<evidence type="ECO:0000313" key="10">
    <source>
        <dbReference type="EMBL" id="PIM95023.1"/>
    </source>
</evidence>
<evidence type="ECO:0000256" key="8">
    <source>
        <dbReference type="ARBA" id="ARBA00023136"/>
    </source>
</evidence>
<evidence type="ECO:0000256" key="9">
    <source>
        <dbReference type="SAM" id="Phobius"/>
    </source>
</evidence>
<keyword evidence="11" id="KW-1185">Reference proteome</keyword>
<keyword evidence="6 9" id="KW-0812">Transmembrane</keyword>
<comment type="pathway">
    <text evidence="2">Cofactor biosynthesis; adenosylcobalamin biosynthesis.</text>
</comment>
<feature type="transmembrane region" description="Helical" evidence="9">
    <location>
        <begin position="154"/>
        <end position="172"/>
    </location>
</feature>
<organism evidence="10 11">
    <name type="scientific">Candidatus Hodgkinia cicadicola</name>
    <dbReference type="NCBI Taxonomy" id="573658"/>
    <lineage>
        <taxon>Bacteria</taxon>
        <taxon>Pseudomonadati</taxon>
        <taxon>Pseudomonadota</taxon>
        <taxon>Alphaproteobacteria</taxon>
        <taxon>Hyphomicrobiales</taxon>
        <taxon>Candidatus Hodgkinia</taxon>
    </lineage>
</organism>
<dbReference type="PANTHER" id="PTHR34308">
    <property type="entry name" value="COBALAMIN BIOSYNTHESIS PROTEIN CBIB"/>
    <property type="match status" value="1"/>
</dbReference>